<dbReference type="EC" id="5.4.99.12" evidence="6"/>
<accession>A0A0P4W117</accession>
<keyword evidence="2 6" id="KW-0819">tRNA processing</keyword>
<name>A0A0P4W117_SCYOL</name>
<evidence type="ECO:0000256" key="6">
    <source>
        <dbReference type="RuleBase" id="RU003792"/>
    </source>
</evidence>
<dbReference type="InterPro" id="IPR020095">
    <property type="entry name" value="PsdUridine_synth_TruA_C"/>
</dbReference>
<keyword evidence="3 6" id="KW-0413">Isomerase</keyword>
<protein>
    <recommendedName>
        <fullName evidence="6">tRNA pseudouridine synthase</fullName>
        <ecNumber evidence="6">5.4.99.12</ecNumber>
    </recommendedName>
</protein>
<evidence type="ECO:0000256" key="5">
    <source>
        <dbReference type="PIRSR" id="PIRSR001430-2"/>
    </source>
</evidence>
<dbReference type="EMBL" id="GDRN01100823">
    <property type="protein sequence ID" value="JAI58486.1"/>
    <property type="molecule type" value="Transcribed_RNA"/>
</dbReference>
<dbReference type="GO" id="GO:0031119">
    <property type="term" value="P:tRNA pseudouridine synthesis"/>
    <property type="evidence" value="ECO:0007669"/>
    <property type="project" value="TreeGrafter"/>
</dbReference>
<dbReference type="EMBL" id="GDRN01100819">
    <property type="protein sequence ID" value="JAI58490.1"/>
    <property type="molecule type" value="Transcribed_RNA"/>
</dbReference>
<dbReference type="EMBL" id="GDRN01100817">
    <property type="protein sequence ID" value="JAI58492.1"/>
    <property type="molecule type" value="Transcribed_RNA"/>
</dbReference>
<feature type="binding site" evidence="5">
    <location>
        <position position="126"/>
    </location>
    <ligand>
        <name>substrate</name>
    </ligand>
</feature>
<evidence type="ECO:0000256" key="3">
    <source>
        <dbReference type="ARBA" id="ARBA00023235"/>
    </source>
</evidence>
<dbReference type="InterPro" id="IPR020094">
    <property type="entry name" value="TruA/RsuA/RluB/E/F_N"/>
</dbReference>
<reference evidence="8" key="1">
    <citation type="submission" date="2015-09" db="EMBL/GenBank/DDBJ databases">
        <title>Scylla olivacea transcriptome.</title>
        <authorList>
            <person name="Ikhwanuddin M."/>
        </authorList>
    </citation>
    <scope>NUCLEOTIDE SEQUENCE</scope>
</reference>
<evidence type="ECO:0000256" key="2">
    <source>
        <dbReference type="ARBA" id="ARBA00022694"/>
    </source>
</evidence>
<dbReference type="InterPro" id="IPR001406">
    <property type="entry name" value="PsdUridine_synth_TruA"/>
</dbReference>
<comment type="catalytic activity">
    <reaction evidence="6">
        <text>uridine(38/39/40) in tRNA = pseudouridine(38/39/40) in tRNA</text>
        <dbReference type="Rhea" id="RHEA:22376"/>
        <dbReference type="Rhea" id="RHEA-COMP:10085"/>
        <dbReference type="Rhea" id="RHEA-COMP:10087"/>
        <dbReference type="ChEBI" id="CHEBI:65314"/>
        <dbReference type="ChEBI" id="CHEBI:65315"/>
        <dbReference type="EC" id="5.4.99.12"/>
    </reaction>
</comment>
<feature type="domain" description="Pseudouridine synthase I TruA alpha/beta" evidence="7">
    <location>
        <begin position="172"/>
        <end position="293"/>
    </location>
</feature>
<evidence type="ECO:0000256" key="4">
    <source>
        <dbReference type="PIRSR" id="PIRSR001430-1"/>
    </source>
</evidence>
<dbReference type="GO" id="GO:0160147">
    <property type="term" value="F:tRNA pseudouridine(38-40) synthase activity"/>
    <property type="evidence" value="ECO:0007669"/>
    <property type="project" value="UniProtKB-EC"/>
</dbReference>
<dbReference type="Gene3D" id="3.30.70.660">
    <property type="entry name" value="Pseudouridine synthase I, catalytic domain, C-terminal subdomain"/>
    <property type="match status" value="1"/>
</dbReference>
<dbReference type="Gene3D" id="3.30.70.580">
    <property type="entry name" value="Pseudouridine synthase I, catalytic domain, N-terminal subdomain"/>
    <property type="match status" value="1"/>
</dbReference>
<comment type="similarity">
    <text evidence="1 6">Belongs to the tRNA pseudouridine synthase TruA family.</text>
</comment>
<evidence type="ECO:0000259" key="7">
    <source>
        <dbReference type="Pfam" id="PF01416"/>
    </source>
</evidence>
<dbReference type="Pfam" id="PF01416">
    <property type="entry name" value="PseudoU_synth_1"/>
    <property type="match status" value="1"/>
</dbReference>
<dbReference type="PIRSF" id="PIRSF001430">
    <property type="entry name" value="tRNA_psdUrid_synth"/>
    <property type="match status" value="1"/>
</dbReference>
<dbReference type="InterPro" id="IPR020103">
    <property type="entry name" value="PsdUridine_synth_cat_dom_sf"/>
</dbReference>
<feature type="active site" description="Nucleophile" evidence="4">
    <location>
        <position position="60"/>
    </location>
</feature>
<dbReference type="PANTHER" id="PTHR11142">
    <property type="entry name" value="PSEUDOURIDYLATE SYNTHASE"/>
    <property type="match status" value="1"/>
</dbReference>
<dbReference type="HAMAP" id="MF_00171">
    <property type="entry name" value="TruA"/>
    <property type="match status" value="1"/>
</dbReference>
<organism evidence="8">
    <name type="scientific">Scylla olivacea</name>
    <name type="common">Orange mud crab</name>
    <name type="synonym">Cancer olivacea</name>
    <dbReference type="NCBI Taxonomy" id="85551"/>
    <lineage>
        <taxon>Eukaryota</taxon>
        <taxon>Metazoa</taxon>
        <taxon>Ecdysozoa</taxon>
        <taxon>Arthropoda</taxon>
        <taxon>Crustacea</taxon>
        <taxon>Multicrustacea</taxon>
        <taxon>Malacostraca</taxon>
        <taxon>Eumalacostraca</taxon>
        <taxon>Eucarida</taxon>
        <taxon>Decapoda</taxon>
        <taxon>Pleocyemata</taxon>
        <taxon>Brachyura</taxon>
        <taxon>Eubrachyura</taxon>
        <taxon>Portunoidea</taxon>
        <taxon>Portunidae</taxon>
        <taxon>Portuninae</taxon>
        <taxon>Scylla</taxon>
    </lineage>
</organism>
<evidence type="ECO:0000313" key="8">
    <source>
        <dbReference type="EMBL" id="JAI58490.1"/>
    </source>
</evidence>
<sequence length="310" mass="35291">MSMRRYLLHIAYCGSRLRGVQKQREEHEALFVSVGGLVEKGLQRLRPESIEQLYFSSRTDTGVHAVCNTAHVDLSCQSEGLCYEPSAITNTLNRFFKKNNAEIRVHKTILVPSTFHARYDAVSRRYLYRLAVTPEPTSGGRAALEKFMPVAEIGKLYLVRPPFDAERLEPVCRLLEGIHDFASFANVQRKDDTPRETLREIKSVTVTPGRPLLDPSQDPLYSHLQFWDVNVHGKSFLYRQVRRTVGVLVGVAQGRFNLQDVQHMLDHPSQRNWSPKLQVAPPDGLFLLDVEYPLHVFAEEGEDSGQPPQE</sequence>
<dbReference type="SUPFAM" id="SSF55120">
    <property type="entry name" value="Pseudouridine synthase"/>
    <property type="match status" value="1"/>
</dbReference>
<evidence type="ECO:0000256" key="1">
    <source>
        <dbReference type="ARBA" id="ARBA00009375"/>
    </source>
</evidence>
<dbReference type="AlphaFoldDB" id="A0A0P4W117"/>
<proteinExistence type="inferred from homology"/>
<dbReference type="InterPro" id="IPR020097">
    <property type="entry name" value="PsdUridine_synth_TruA_a/b_dom"/>
</dbReference>
<dbReference type="PANTHER" id="PTHR11142:SF0">
    <property type="entry name" value="TRNA PSEUDOURIDINE SYNTHASE-LIKE 1"/>
    <property type="match status" value="1"/>
</dbReference>
<dbReference type="GO" id="GO:0003723">
    <property type="term" value="F:RNA binding"/>
    <property type="evidence" value="ECO:0007669"/>
    <property type="project" value="InterPro"/>
</dbReference>